<feature type="compositionally biased region" description="Polar residues" evidence="1">
    <location>
        <begin position="41"/>
        <end position="63"/>
    </location>
</feature>
<evidence type="ECO:0000256" key="1">
    <source>
        <dbReference type="SAM" id="MobiDB-lite"/>
    </source>
</evidence>
<evidence type="ECO:0000313" key="2">
    <source>
        <dbReference type="EMBL" id="RYQ81239.1"/>
    </source>
</evidence>
<dbReference type="AlphaFoldDB" id="A0A444WV16"/>
<sequence length="97" mass="10844">MGDQIVTIKKSRTKSVHLVNLKDQSGALGARISDSEDQVPETATTNPKTTIAPSETKHFQPNSSLNTRQWNIAGNTKLSTTHMLLPTIYRESRIYNY</sequence>
<evidence type="ECO:0000313" key="3">
    <source>
        <dbReference type="Proteomes" id="UP000289738"/>
    </source>
</evidence>
<name>A0A444WV16_ARAHY</name>
<protein>
    <submittedName>
        <fullName evidence="2">Uncharacterized protein</fullName>
    </submittedName>
</protein>
<proteinExistence type="predicted"/>
<organism evidence="2 3">
    <name type="scientific">Arachis hypogaea</name>
    <name type="common">Peanut</name>
    <dbReference type="NCBI Taxonomy" id="3818"/>
    <lineage>
        <taxon>Eukaryota</taxon>
        <taxon>Viridiplantae</taxon>
        <taxon>Streptophyta</taxon>
        <taxon>Embryophyta</taxon>
        <taxon>Tracheophyta</taxon>
        <taxon>Spermatophyta</taxon>
        <taxon>Magnoliopsida</taxon>
        <taxon>eudicotyledons</taxon>
        <taxon>Gunneridae</taxon>
        <taxon>Pentapetalae</taxon>
        <taxon>rosids</taxon>
        <taxon>fabids</taxon>
        <taxon>Fabales</taxon>
        <taxon>Fabaceae</taxon>
        <taxon>Papilionoideae</taxon>
        <taxon>50 kb inversion clade</taxon>
        <taxon>dalbergioids sensu lato</taxon>
        <taxon>Dalbergieae</taxon>
        <taxon>Pterocarpus clade</taxon>
        <taxon>Arachis</taxon>
    </lineage>
</organism>
<feature type="region of interest" description="Disordered" evidence="1">
    <location>
        <begin position="32"/>
        <end position="63"/>
    </location>
</feature>
<reference evidence="2 3" key="1">
    <citation type="submission" date="2019-01" db="EMBL/GenBank/DDBJ databases">
        <title>Sequencing of cultivated peanut Arachis hypogaea provides insights into genome evolution and oil improvement.</title>
        <authorList>
            <person name="Chen X."/>
        </authorList>
    </citation>
    <scope>NUCLEOTIDE SEQUENCE [LARGE SCALE GENOMIC DNA]</scope>
    <source>
        <strain evidence="3">cv. Fuhuasheng</strain>
        <tissue evidence="2">Leaves</tissue>
    </source>
</reference>
<accession>A0A444WV16</accession>
<dbReference type="Proteomes" id="UP000289738">
    <property type="component" value="Unassembled WGS sequence"/>
</dbReference>
<dbReference type="EMBL" id="SDMP01000021">
    <property type="protein sequence ID" value="RYQ81239.1"/>
    <property type="molecule type" value="Genomic_DNA"/>
</dbReference>
<gene>
    <name evidence="2" type="ORF">Ahy_Scaffold1g107220</name>
</gene>
<comment type="caution">
    <text evidence="2">The sequence shown here is derived from an EMBL/GenBank/DDBJ whole genome shotgun (WGS) entry which is preliminary data.</text>
</comment>
<keyword evidence="3" id="KW-1185">Reference proteome</keyword>